<evidence type="ECO:0000256" key="2">
    <source>
        <dbReference type="ARBA" id="ARBA00022741"/>
    </source>
</evidence>
<proteinExistence type="predicted"/>
<keyword evidence="1" id="KW-0813">Transport</keyword>
<dbReference type="PANTHER" id="PTHR24220">
    <property type="entry name" value="IMPORT ATP-BINDING PROTEIN"/>
    <property type="match status" value="1"/>
</dbReference>
<evidence type="ECO:0000256" key="3">
    <source>
        <dbReference type="ARBA" id="ARBA00022840"/>
    </source>
</evidence>
<evidence type="ECO:0000313" key="5">
    <source>
        <dbReference type="EMBL" id="TCQ06669.1"/>
    </source>
</evidence>
<sequence>MSEIMISLKNICKTYTSMGDEVQALRSVSFDIFKGESVSVMGHSGSGKSTLLSIIGALNPPTSGIIEIDGIDLYKLSAEKRADFRREYLGFVFQQFQLIPYLTAIENVMLPLTTTKRSNKEKREMAAEVLKKVGLEQKMNRLPNQLSGGEQERVAIARAIVNEPPLILADEPTGSLDTKTGDEIMELFQKLNEDGLTVLMVTHNPENVRYLKRTIMMKDGMLFQDNEGLVTPVATKKV</sequence>
<dbReference type="InterPro" id="IPR003439">
    <property type="entry name" value="ABC_transporter-like_ATP-bd"/>
</dbReference>
<dbReference type="FunFam" id="3.40.50.300:FF:000032">
    <property type="entry name" value="Export ABC transporter ATP-binding protein"/>
    <property type="match status" value="1"/>
</dbReference>
<dbReference type="SMART" id="SM00382">
    <property type="entry name" value="AAA"/>
    <property type="match status" value="1"/>
</dbReference>
<dbReference type="GO" id="GO:0016887">
    <property type="term" value="F:ATP hydrolysis activity"/>
    <property type="evidence" value="ECO:0007669"/>
    <property type="project" value="InterPro"/>
</dbReference>
<dbReference type="GO" id="GO:0005886">
    <property type="term" value="C:plasma membrane"/>
    <property type="evidence" value="ECO:0007669"/>
    <property type="project" value="TreeGrafter"/>
</dbReference>
<dbReference type="Proteomes" id="UP000295504">
    <property type="component" value="Unassembled WGS sequence"/>
</dbReference>
<organism evidence="5 6">
    <name type="scientific">Serpentinicella alkaliphila</name>
    <dbReference type="NCBI Taxonomy" id="1734049"/>
    <lineage>
        <taxon>Bacteria</taxon>
        <taxon>Bacillati</taxon>
        <taxon>Bacillota</taxon>
        <taxon>Clostridia</taxon>
        <taxon>Peptostreptococcales</taxon>
        <taxon>Natronincolaceae</taxon>
        <taxon>Serpentinicella</taxon>
    </lineage>
</organism>
<dbReference type="RefSeq" id="WP_132847552.1">
    <property type="nucleotide sequence ID" value="NZ_CP058648.1"/>
</dbReference>
<keyword evidence="6" id="KW-1185">Reference proteome</keyword>
<dbReference type="SUPFAM" id="SSF52540">
    <property type="entry name" value="P-loop containing nucleoside triphosphate hydrolases"/>
    <property type="match status" value="1"/>
</dbReference>
<dbReference type="PANTHER" id="PTHR24220:SF86">
    <property type="entry name" value="ABC TRANSPORTER ABCH.1"/>
    <property type="match status" value="1"/>
</dbReference>
<dbReference type="EMBL" id="SLYC01000003">
    <property type="protein sequence ID" value="TCQ06669.1"/>
    <property type="molecule type" value="Genomic_DNA"/>
</dbReference>
<reference evidence="5 6" key="1">
    <citation type="submission" date="2019-03" db="EMBL/GenBank/DDBJ databases">
        <title>Genomic Encyclopedia of Type Strains, Phase IV (KMG-IV): sequencing the most valuable type-strain genomes for metagenomic binning, comparative biology and taxonomic classification.</title>
        <authorList>
            <person name="Goeker M."/>
        </authorList>
    </citation>
    <scope>NUCLEOTIDE SEQUENCE [LARGE SCALE GENOMIC DNA]</scope>
    <source>
        <strain evidence="5 6">DSM 100013</strain>
    </source>
</reference>
<dbReference type="AlphaFoldDB" id="A0A4R2U8T9"/>
<evidence type="ECO:0000259" key="4">
    <source>
        <dbReference type="PROSITE" id="PS50893"/>
    </source>
</evidence>
<dbReference type="InterPro" id="IPR003593">
    <property type="entry name" value="AAA+_ATPase"/>
</dbReference>
<dbReference type="GO" id="GO:0005524">
    <property type="term" value="F:ATP binding"/>
    <property type="evidence" value="ECO:0007669"/>
    <property type="project" value="UniProtKB-KW"/>
</dbReference>
<name>A0A4R2U8T9_9FIRM</name>
<keyword evidence="2" id="KW-0547">Nucleotide-binding</keyword>
<feature type="domain" description="ABC transporter" evidence="4">
    <location>
        <begin position="6"/>
        <end position="238"/>
    </location>
</feature>
<gene>
    <name evidence="5" type="ORF">EDD79_100396</name>
</gene>
<evidence type="ECO:0000256" key="1">
    <source>
        <dbReference type="ARBA" id="ARBA00022448"/>
    </source>
</evidence>
<accession>A0A4R2U8T9</accession>
<protein>
    <submittedName>
        <fullName evidence="5">Putative ABC transport system ATP-binding protein</fullName>
    </submittedName>
</protein>
<dbReference type="OrthoDB" id="9802264at2"/>
<dbReference type="GO" id="GO:0022857">
    <property type="term" value="F:transmembrane transporter activity"/>
    <property type="evidence" value="ECO:0007669"/>
    <property type="project" value="UniProtKB-ARBA"/>
</dbReference>
<dbReference type="InterPro" id="IPR017911">
    <property type="entry name" value="MacB-like_ATP-bd"/>
</dbReference>
<dbReference type="PROSITE" id="PS50893">
    <property type="entry name" value="ABC_TRANSPORTER_2"/>
    <property type="match status" value="1"/>
</dbReference>
<evidence type="ECO:0000313" key="6">
    <source>
        <dbReference type="Proteomes" id="UP000295504"/>
    </source>
</evidence>
<dbReference type="Gene3D" id="3.40.50.300">
    <property type="entry name" value="P-loop containing nucleotide triphosphate hydrolases"/>
    <property type="match status" value="1"/>
</dbReference>
<comment type="caution">
    <text evidence="5">The sequence shown here is derived from an EMBL/GenBank/DDBJ whole genome shotgun (WGS) entry which is preliminary data.</text>
</comment>
<dbReference type="InterPro" id="IPR015854">
    <property type="entry name" value="ABC_transpr_LolD-like"/>
</dbReference>
<dbReference type="InterPro" id="IPR027417">
    <property type="entry name" value="P-loop_NTPase"/>
</dbReference>
<dbReference type="CDD" id="cd03255">
    <property type="entry name" value="ABC_MJ0796_LolCDE_FtsE"/>
    <property type="match status" value="1"/>
</dbReference>
<dbReference type="Pfam" id="PF00005">
    <property type="entry name" value="ABC_tran"/>
    <property type="match status" value="1"/>
</dbReference>
<keyword evidence="3 5" id="KW-0067">ATP-binding</keyword>
<dbReference type="GO" id="GO:0098796">
    <property type="term" value="C:membrane protein complex"/>
    <property type="evidence" value="ECO:0007669"/>
    <property type="project" value="UniProtKB-ARBA"/>
</dbReference>